<gene>
    <name evidence="7" type="ORF">FRACYDRAFT_243780</name>
</gene>
<evidence type="ECO:0000256" key="2">
    <source>
        <dbReference type="ARBA" id="ARBA00022771"/>
    </source>
</evidence>
<feature type="compositionally biased region" description="Low complexity" evidence="5">
    <location>
        <begin position="112"/>
        <end position="197"/>
    </location>
</feature>
<dbReference type="PROSITE" id="PS50089">
    <property type="entry name" value="ZF_RING_2"/>
    <property type="match status" value="1"/>
</dbReference>
<evidence type="ECO:0000256" key="1">
    <source>
        <dbReference type="ARBA" id="ARBA00022723"/>
    </source>
</evidence>
<feature type="region of interest" description="Disordered" evidence="5">
    <location>
        <begin position="27"/>
        <end position="265"/>
    </location>
</feature>
<feature type="compositionally biased region" description="Basic and acidic residues" evidence="5">
    <location>
        <begin position="401"/>
        <end position="412"/>
    </location>
</feature>
<proteinExistence type="predicted"/>
<dbReference type="PANTHER" id="PTHR45931:SF3">
    <property type="entry name" value="RING ZINC FINGER-CONTAINING PROTEIN"/>
    <property type="match status" value="1"/>
</dbReference>
<evidence type="ECO:0000256" key="5">
    <source>
        <dbReference type="SAM" id="MobiDB-lite"/>
    </source>
</evidence>
<name>A0A1E7F2V6_9STRA</name>
<feature type="compositionally biased region" description="Polar residues" evidence="5">
    <location>
        <begin position="198"/>
        <end position="210"/>
    </location>
</feature>
<evidence type="ECO:0000256" key="4">
    <source>
        <dbReference type="PROSITE-ProRule" id="PRU00175"/>
    </source>
</evidence>
<dbReference type="Pfam" id="PF13639">
    <property type="entry name" value="zf-RING_2"/>
    <property type="match status" value="1"/>
</dbReference>
<feature type="compositionally biased region" description="Low complexity" evidence="5">
    <location>
        <begin position="215"/>
        <end position="236"/>
    </location>
</feature>
<sequence length="505" mass="55539">MNEDEIKEAVSDNIRKRRILEPVVVERDTLQPTSKPQQLLTSTTAPAAAAINDSTISETPSASPSDVPRRQSPRPTETPSGSHFPSSAPSDDPSGRPSYVPSEDFERPSYVPSIRPSLRPSSSYNPSAIPSSRPSLRPSSSYNPSAIPSSKPSMRPSSSYNPSAIPSSKPSMRPSSSYNPSTSPSSAPSSDNTPSESGSPSPFASLSNTIEFLRTPSSDDTSSESESPSSPVASPPNTFISLDTSSYYDTPSESESPSPSPSSRYILNERGKRAKENIRNAIFGLFPNDNLPAPTTDDSREEVSPRDVVPTYPSPVHSNYNVRNNTLLVEYRQTLSLEDVRNKTLPLSLLLEDCIELYNKAFNSNGNQLILKNKHIVSKINANKSDIEVCLDIEDTIKDDSSNSKNFTKEESDTVEDSSETTTQMLTNGTCSICIDEFIENDEIVYSELCSHVYHKHCMVRYLATHAQREIHGSPTLDITDNPCPSCRQNYCQIREWVYWLPPVV</sequence>
<feature type="region of interest" description="Disordered" evidence="5">
    <location>
        <begin position="288"/>
        <end position="307"/>
    </location>
</feature>
<feature type="compositionally biased region" description="Polar residues" evidence="5">
    <location>
        <begin position="52"/>
        <end position="64"/>
    </location>
</feature>
<dbReference type="GO" id="GO:0061630">
    <property type="term" value="F:ubiquitin protein ligase activity"/>
    <property type="evidence" value="ECO:0007669"/>
    <property type="project" value="TreeGrafter"/>
</dbReference>
<feature type="domain" description="RING-type" evidence="6">
    <location>
        <begin position="431"/>
        <end position="488"/>
    </location>
</feature>
<feature type="compositionally biased region" description="Low complexity" evidence="5">
    <location>
        <begin position="243"/>
        <end position="263"/>
    </location>
</feature>
<dbReference type="Gene3D" id="3.30.40.10">
    <property type="entry name" value="Zinc/RING finger domain, C3HC4 (zinc finger)"/>
    <property type="match status" value="1"/>
</dbReference>
<dbReference type="GO" id="GO:0006511">
    <property type="term" value="P:ubiquitin-dependent protein catabolic process"/>
    <property type="evidence" value="ECO:0007669"/>
    <property type="project" value="TreeGrafter"/>
</dbReference>
<protein>
    <recommendedName>
        <fullName evidence="6">RING-type domain-containing protein</fullName>
    </recommendedName>
</protein>
<dbReference type="KEGG" id="fcy:FRACYDRAFT_243780"/>
<dbReference type="EMBL" id="KV784364">
    <property type="protein sequence ID" value="OEU12528.1"/>
    <property type="molecule type" value="Genomic_DNA"/>
</dbReference>
<dbReference type="GO" id="GO:0005634">
    <property type="term" value="C:nucleus"/>
    <property type="evidence" value="ECO:0007669"/>
    <property type="project" value="TreeGrafter"/>
</dbReference>
<keyword evidence="1" id="KW-0479">Metal-binding</keyword>
<evidence type="ECO:0000313" key="7">
    <source>
        <dbReference type="EMBL" id="OEU12528.1"/>
    </source>
</evidence>
<feature type="compositionally biased region" description="Low complexity" evidence="5">
    <location>
        <begin position="41"/>
        <end position="50"/>
    </location>
</feature>
<keyword evidence="8" id="KW-1185">Reference proteome</keyword>
<dbReference type="InterPro" id="IPR013083">
    <property type="entry name" value="Znf_RING/FYVE/PHD"/>
</dbReference>
<accession>A0A1E7F2V6</accession>
<dbReference type="OrthoDB" id="3365801at2759"/>
<dbReference type="AlphaFoldDB" id="A0A1E7F2V6"/>
<evidence type="ECO:0000256" key="3">
    <source>
        <dbReference type="ARBA" id="ARBA00022833"/>
    </source>
</evidence>
<feature type="compositionally biased region" description="Polar residues" evidence="5">
    <location>
        <begin position="30"/>
        <end position="40"/>
    </location>
</feature>
<evidence type="ECO:0000259" key="6">
    <source>
        <dbReference type="PROSITE" id="PS50089"/>
    </source>
</evidence>
<dbReference type="PANTHER" id="PTHR45931">
    <property type="entry name" value="SI:CH211-59O9.10"/>
    <property type="match status" value="1"/>
</dbReference>
<dbReference type="InParanoid" id="A0A1E7F2V6"/>
<keyword evidence="2 4" id="KW-0863">Zinc-finger</keyword>
<reference evidence="7 8" key="1">
    <citation type="submission" date="2016-09" db="EMBL/GenBank/DDBJ databases">
        <title>Extensive genetic diversity and differential bi-allelic expression allows diatom success in the polar Southern Ocean.</title>
        <authorList>
            <consortium name="DOE Joint Genome Institute"/>
            <person name="Mock T."/>
            <person name="Otillar R.P."/>
            <person name="Strauss J."/>
            <person name="Dupont C."/>
            <person name="Frickenhaus S."/>
            <person name="Maumus F."/>
            <person name="Mcmullan M."/>
            <person name="Sanges R."/>
            <person name="Schmutz J."/>
            <person name="Toseland A."/>
            <person name="Valas R."/>
            <person name="Veluchamy A."/>
            <person name="Ward B.J."/>
            <person name="Allen A."/>
            <person name="Barry K."/>
            <person name="Falciatore A."/>
            <person name="Ferrante M."/>
            <person name="Fortunato A.E."/>
            <person name="Gloeckner G."/>
            <person name="Gruber A."/>
            <person name="Hipkin R."/>
            <person name="Janech M."/>
            <person name="Kroth P."/>
            <person name="Leese F."/>
            <person name="Lindquist E."/>
            <person name="Lyon B.R."/>
            <person name="Martin J."/>
            <person name="Mayer C."/>
            <person name="Parker M."/>
            <person name="Quesneville H."/>
            <person name="Raymond J."/>
            <person name="Uhlig C."/>
            <person name="Valentin K.U."/>
            <person name="Worden A.Z."/>
            <person name="Armbrust E.V."/>
            <person name="Bowler C."/>
            <person name="Green B."/>
            <person name="Moulton V."/>
            <person name="Van Oosterhout C."/>
            <person name="Grigoriev I."/>
        </authorList>
    </citation>
    <scope>NUCLEOTIDE SEQUENCE [LARGE SCALE GENOMIC DNA]</scope>
    <source>
        <strain evidence="7 8">CCMP1102</strain>
    </source>
</reference>
<feature type="compositionally biased region" description="Polar residues" evidence="5">
    <location>
        <begin position="73"/>
        <end position="89"/>
    </location>
</feature>
<evidence type="ECO:0000313" key="8">
    <source>
        <dbReference type="Proteomes" id="UP000095751"/>
    </source>
</evidence>
<dbReference type="InterPro" id="IPR051834">
    <property type="entry name" value="RING_finger_E3_ligase"/>
</dbReference>
<dbReference type="Proteomes" id="UP000095751">
    <property type="component" value="Unassembled WGS sequence"/>
</dbReference>
<dbReference type="InterPro" id="IPR001841">
    <property type="entry name" value="Znf_RING"/>
</dbReference>
<dbReference type="SUPFAM" id="SSF57850">
    <property type="entry name" value="RING/U-box"/>
    <property type="match status" value="1"/>
</dbReference>
<dbReference type="GO" id="GO:0008270">
    <property type="term" value="F:zinc ion binding"/>
    <property type="evidence" value="ECO:0007669"/>
    <property type="project" value="UniProtKB-KW"/>
</dbReference>
<keyword evidence="3" id="KW-0862">Zinc</keyword>
<feature type="region of interest" description="Disordered" evidence="5">
    <location>
        <begin position="401"/>
        <end position="421"/>
    </location>
</feature>
<organism evidence="7 8">
    <name type="scientific">Fragilariopsis cylindrus CCMP1102</name>
    <dbReference type="NCBI Taxonomy" id="635003"/>
    <lineage>
        <taxon>Eukaryota</taxon>
        <taxon>Sar</taxon>
        <taxon>Stramenopiles</taxon>
        <taxon>Ochrophyta</taxon>
        <taxon>Bacillariophyta</taxon>
        <taxon>Bacillariophyceae</taxon>
        <taxon>Bacillariophycidae</taxon>
        <taxon>Bacillariales</taxon>
        <taxon>Bacillariaceae</taxon>
        <taxon>Fragilariopsis</taxon>
    </lineage>
</organism>